<dbReference type="InterPro" id="IPR024559">
    <property type="entry name" value="DUF3846"/>
</dbReference>
<sequence length="106" mass="11929">MKVLLVKPHEEPKVVEIENTLDAKQEIVGGFIEMVTPPSHTDDAVIICNELGKCMGLQLNRCLRLANGHIYDVIAGTFFICRAPWDSEGFESLTDEQIEIYSKMYA</sequence>
<keyword evidence="3" id="KW-1185">Reference proteome</keyword>
<accession>A0ABR9QZB4</accession>
<dbReference type="EMBL" id="JADCKA010000020">
    <property type="protein sequence ID" value="MBE5036178.1"/>
    <property type="molecule type" value="Genomic_DNA"/>
</dbReference>
<dbReference type="RefSeq" id="WP_226385824.1">
    <property type="nucleotide sequence ID" value="NZ_JADCKA010000020.1"/>
</dbReference>
<evidence type="ECO:0000313" key="2">
    <source>
        <dbReference type="EMBL" id="MBE5036178.1"/>
    </source>
</evidence>
<dbReference type="Pfam" id="PF12957">
    <property type="entry name" value="DUF3846"/>
    <property type="match status" value="1"/>
</dbReference>
<evidence type="ECO:0000313" key="3">
    <source>
        <dbReference type="Proteomes" id="UP001516588"/>
    </source>
</evidence>
<name>A0ABR9QZB4_9FIRM</name>
<gene>
    <name evidence="2" type="ORF">INF20_07820</name>
</gene>
<protein>
    <submittedName>
        <fullName evidence="2">DUF3846 domain-containing protein</fullName>
    </submittedName>
</protein>
<dbReference type="Proteomes" id="UP001516588">
    <property type="component" value="Unassembled WGS sequence"/>
</dbReference>
<feature type="domain" description="DUF3846" evidence="1">
    <location>
        <begin position="1"/>
        <end position="105"/>
    </location>
</feature>
<organism evidence="2 3">
    <name type="scientific">Gallibacter intestinalis</name>
    <dbReference type="NCBI Taxonomy" id="2779356"/>
    <lineage>
        <taxon>Bacteria</taxon>
        <taxon>Bacillati</taxon>
        <taxon>Bacillota</taxon>
        <taxon>Clostridia</taxon>
        <taxon>Eubacteriales</taxon>
        <taxon>Eubacteriaceae</taxon>
        <taxon>Gallibacter</taxon>
    </lineage>
</organism>
<proteinExistence type="predicted"/>
<reference evidence="2 3" key="1">
    <citation type="submission" date="2020-10" db="EMBL/GenBank/DDBJ databases">
        <title>ChiBAC.</title>
        <authorList>
            <person name="Zenner C."/>
            <person name="Hitch T.C.A."/>
            <person name="Clavel T."/>
        </authorList>
    </citation>
    <scope>NUCLEOTIDE SEQUENCE [LARGE SCALE GENOMIC DNA]</scope>
    <source>
        <strain evidence="2 3">DSM 108706</strain>
    </source>
</reference>
<evidence type="ECO:0000259" key="1">
    <source>
        <dbReference type="Pfam" id="PF12957"/>
    </source>
</evidence>
<comment type="caution">
    <text evidence="2">The sequence shown here is derived from an EMBL/GenBank/DDBJ whole genome shotgun (WGS) entry which is preliminary data.</text>
</comment>